<dbReference type="Proteomes" id="UP000001175">
    <property type="component" value="Chromosome"/>
</dbReference>
<dbReference type="eggNOG" id="ENOG502Z83E">
    <property type="taxonomic scope" value="Bacteria"/>
</dbReference>
<reference evidence="1 2" key="1">
    <citation type="journal article" date="2007" name="Photosyn. Res.">
        <title>Complete nucleotide sequence of the freshwater unicellular cyanobacterium Synechococcus elongatus PCC 6301 chromosome: gene content and organization.</title>
        <authorList>
            <person name="Sugita C."/>
            <person name="Ogata K."/>
            <person name="Shikata M."/>
            <person name="Jikuya H."/>
            <person name="Takano J."/>
            <person name="Furumichi M."/>
            <person name="Kanehisa M."/>
            <person name="Omata T."/>
            <person name="Sugiura M."/>
            <person name="Sugita M."/>
        </authorList>
    </citation>
    <scope>NUCLEOTIDE SEQUENCE [LARGE SCALE GENOMIC DNA]</scope>
    <source>
        <strain evidence="2">ATCC 27144 / PCC 6301 / SAUG 1402/1</strain>
    </source>
</reference>
<proteinExistence type="predicted"/>
<organism evidence="1 2">
    <name type="scientific">Synechococcus sp. (strain ATCC 27144 / PCC 6301 / SAUG 1402/1)</name>
    <name type="common">Anacystis nidulans</name>
    <dbReference type="NCBI Taxonomy" id="269084"/>
    <lineage>
        <taxon>Bacteria</taxon>
        <taxon>Bacillati</taxon>
        <taxon>Cyanobacteriota</taxon>
        <taxon>Cyanophyceae</taxon>
        <taxon>Synechococcales</taxon>
        <taxon>Synechococcaceae</taxon>
        <taxon>Synechococcus</taxon>
    </lineage>
</organism>
<gene>
    <name evidence="1" type="ordered locus">syc1791_d</name>
</gene>
<evidence type="ECO:0000313" key="2">
    <source>
        <dbReference type="Proteomes" id="UP000001175"/>
    </source>
</evidence>
<dbReference type="EMBL" id="AP008231">
    <property type="protein sequence ID" value="BAD79981.1"/>
    <property type="molecule type" value="Genomic_DNA"/>
</dbReference>
<dbReference type="KEGG" id="syc:syc1791_d"/>
<evidence type="ECO:0008006" key="3">
    <source>
        <dbReference type="Google" id="ProtNLM"/>
    </source>
</evidence>
<dbReference type="InterPro" id="IPR032710">
    <property type="entry name" value="NTF2-like_dom_sf"/>
</dbReference>
<protein>
    <recommendedName>
        <fullName evidence="3">Nuclear transport factor 2 family protein</fullName>
    </recommendedName>
</protein>
<dbReference type="AlphaFoldDB" id="A0A0H3K428"/>
<evidence type="ECO:0000313" key="1">
    <source>
        <dbReference type="EMBL" id="BAD79981.1"/>
    </source>
</evidence>
<accession>A0A0H3K428</accession>
<sequence length="270" mass="29693">MPTALLMTGVSMLRSFRPFSLALFATLLIGATPTLGRAQTPAAATAVFQSLADAATRQDPKAIANLYSPSFQPPDGLDRMGYDSAMQRFWKQFPGARYTVQVLNSQPSSNGLQVETLTKIEGQRKQGDRTFKLASEIKSRWLLQNGRLQREEILSERSRLTSGSKPPELTVNAPATVLTGENFSFDAYVDGALNDDLLVGGVTDDPVDLQRLLKPTAFRLQALTAGGVYKQARAPQRPGNFWISALVVRRDGLTVVSERLRVVDRTRPNR</sequence>
<dbReference type="SUPFAM" id="SSF54427">
    <property type="entry name" value="NTF2-like"/>
    <property type="match status" value="1"/>
</dbReference>
<name>A0A0H3K428_SYNP6</name>